<dbReference type="PANTHER" id="PTHR48081:SF8">
    <property type="entry name" value="ALPHA_BETA HYDROLASE FOLD-3 DOMAIN-CONTAINING PROTEIN-RELATED"/>
    <property type="match status" value="1"/>
</dbReference>
<dbReference type="SUPFAM" id="SSF53474">
    <property type="entry name" value="alpha/beta-Hydrolases"/>
    <property type="match status" value="1"/>
</dbReference>
<protein>
    <recommendedName>
        <fullName evidence="3">Alpha/beta hydrolase fold-3 domain-containing protein</fullName>
    </recommendedName>
</protein>
<evidence type="ECO:0000259" key="3">
    <source>
        <dbReference type="Pfam" id="PF07859"/>
    </source>
</evidence>
<dbReference type="GO" id="GO:0016787">
    <property type="term" value="F:hydrolase activity"/>
    <property type="evidence" value="ECO:0007669"/>
    <property type="project" value="UniProtKB-KW"/>
</dbReference>
<dbReference type="InterPro" id="IPR050300">
    <property type="entry name" value="GDXG_lipolytic_enzyme"/>
</dbReference>
<feature type="compositionally biased region" description="Polar residues" evidence="2">
    <location>
        <begin position="31"/>
        <end position="44"/>
    </location>
</feature>
<dbReference type="Proteomes" id="UP000800038">
    <property type="component" value="Unassembled WGS sequence"/>
</dbReference>
<gene>
    <name evidence="4" type="ORF">EJ02DRAFT_454132</name>
</gene>
<dbReference type="Gene3D" id="3.40.50.1820">
    <property type="entry name" value="alpha/beta hydrolase"/>
    <property type="match status" value="1"/>
</dbReference>
<dbReference type="PANTHER" id="PTHR48081">
    <property type="entry name" value="AB HYDROLASE SUPERFAMILY PROTEIN C4A8.06C"/>
    <property type="match status" value="1"/>
</dbReference>
<dbReference type="InterPro" id="IPR029058">
    <property type="entry name" value="AB_hydrolase_fold"/>
</dbReference>
<dbReference type="Pfam" id="PF07859">
    <property type="entry name" value="Abhydrolase_3"/>
    <property type="match status" value="1"/>
</dbReference>
<feature type="domain" description="Alpha/beta hydrolase fold-3" evidence="3">
    <location>
        <begin position="78"/>
        <end position="305"/>
    </location>
</feature>
<evidence type="ECO:0000256" key="1">
    <source>
        <dbReference type="ARBA" id="ARBA00022801"/>
    </source>
</evidence>
<evidence type="ECO:0000256" key="2">
    <source>
        <dbReference type="SAM" id="MobiDB-lite"/>
    </source>
</evidence>
<name>A0A6A5SSD2_9PLEO</name>
<feature type="region of interest" description="Disordered" evidence="2">
    <location>
        <begin position="15"/>
        <end position="47"/>
    </location>
</feature>
<sequence length="347" mass="37259">MADEVKEYIKTHALPSLGDPSDIESRRNHPTTKSMLNALPSTPSGLEETDIQIPIPNGEWTSRAIVTRAVDAPPGPLIVLYHGGGFAMGQPEGCLDYARGFAKLFKAVVVSPSYRLAPEYKFPTGVNDAWHALKWIGTNAASLGADPSKGFIVGGSSAGGSFGGVLARRSVAEGLSPPLTGHWLAYPAMGQHDASSSIETDKLLPEAQKYKDLWGMSWKQNAEAVVLDAKSASILFGFLSPDFSSPLWNPLTKQPHFELSKLPKALVQVAGLDLTRDDGIVYAYALEDAGAEVRLLAYAGMPHAFPGFMSTMETSKKALLELAQAFGWMLGVDVDVEKAKEAMYGNH</sequence>
<keyword evidence="5" id="KW-1185">Reference proteome</keyword>
<dbReference type="OrthoDB" id="408631at2759"/>
<reference evidence="4" key="1">
    <citation type="journal article" date="2020" name="Stud. Mycol.">
        <title>101 Dothideomycetes genomes: a test case for predicting lifestyles and emergence of pathogens.</title>
        <authorList>
            <person name="Haridas S."/>
            <person name="Albert R."/>
            <person name="Binder M."/>
            <person name="Bloem J."/>
            <person name="Labutti K."/>
            <person name="Salamov A."/>
            <person name="Andreopoulos B."/>
            <person name="Baker S."/>
            <person name="Barry K."/>
            <person name="Bills G."/>
            <person name="Bluhm B."/>
            <person name="Cannon C."/>
            <person name="Castanera R."/>
            <person name="Culley D."/>
            <person name="Daum C."/>
            <person name="Ezra D."/>
            <person name="Gonzalez J."/>
            <person name="Henrissat B."/>
            <person name="Kuo A."/>
            <person name="Liang C."/>
            <person name="Lipzen A."/>
            <person name="Lutzoni F."/>
            <person name="Magnuson J."/>
            <person name="Mondo S."/>
            <person name="Nolan M."/>
            <person name="Ohm R."/>
            <person name="Pangilinan J."/>
            <person name="Park H.-J."/>
            <person name="Ramirez L."/>
            <person name="Alfaro M."/>
            <person name="Sun H."/>
            <person name="Tritt A."/>
            <person name="Yoshinaga Y."/>
            <person name="Zwiers L.-H."/>
            <person name="Turgeon B."/>
            <person name="Goodwin S."/>
            <person name="Spatafora J."/>
            <person name="Crous P."/>
            <person name="Grigoriev I."/>
        </authorList>
    </citation>
    <scope>NUCLEOTIDE SEQUENCE</scope>
    <source>
        <strain evidence="4">CBS 161.51</strain>
    </source>
</reference>
<dbReference type="InterPro" id="IPR013094">
    <property type="entry name" value="AB_hydrolase_3"/>
</dbReference>
<organism evidence="4 5">
    <name type="scientific">Clathrospora elynae</name>
    <dbReference type="NCBI Taxonomy" id="706981"/>
    <lineage>
        <taxon>Eukaryota</taxon>
        <taxon>Fungi</taxon>
        <taxon>Dikarya</taxon>
        <taxon>Ascomycota</taxon>
        <taxon>Pezizomycotina</taxon>
        <taxon>Dothideomycetes</taxon>
        <taxon>Pleosporomycetidae</taxon>
        <taxon>Pleosporales</taxon>
        <taxon>Diademaceae</taxon>
        <taxon>Clathrospora</taxon>
    </lineage>
</organism>
<proteinExistence type="predicted"/>
<keyword evidence="1" id="KW-0378">Hydrolase</keyword>
<accession>A0A6A5SSD2</accession>
<dbReference type="AlphaFoldDB" id="A0A6A5SSD2"/>
<evidence type="ECO:0000313" key="4">
    <source>
        <dbReference type="EMBL" id="KAF1942624.1"/>
    </source>
</evidence>
<dbReference type="EMBL" id="ML976033">
    <property type="protein sequence ID" value="KAF1942624.1"/>
    <property type="molecule type" value="Genomic_DNA"/>
</dbReference>
<evidence type="ECO:0000313" key="5">
    <source>
        <dbReference type="Proteomes" id="UP000800038"/>
    </source>
</evidence>